<proteinExistence type="predicted"/>
<sequence length="142" mass="16237">MGFVQRLRGGLARLMYGRNGADRLGLVTIWTSLGLNIVSVLLRGRVNAVSGVLYWASMALAVWAIFRMFSKNLYKRREENSRFLRLWWSLRNGHKSARERRADTEHKYFTCKKCKTICRVPAGKGKVEITCPKCGAKIRGKT</sequence>
<keyword evidence="1" id="KW-0472">Membrane</keyword>
<evidence type="ECO:0008006" key="3">
    <source>
        <dbReference type="Google" id="ProtNLM"/>
    </source>
</evidence>
<name>A0A644ZJ42_9ZZZZ</name>
<reference evidence="2" key="1">
    <citation type="submission" date="2019-08" db="EMBL/GenBank/DDBJ databases">
        <authorList>
            <person name="Kucharzyk K."/>
            <person name="Murdoch R.W."/>
            <person name="Higgins S."/>
            <person name="Loffler F."/>
        </authorList>
    </citation>
    <scope>NUCLEOTIDE SEQUENCE</scope>
</reference>
<dbReference type="AlphaFoldDB" id="A0A644ZJ42"/>
<evidence type="ECO:0000313" key="2">
    <source>
        <dbReference type="EMBL" id="MPM38723.1"/>
    </source>
</evidence>
<comment type="caution">
    <text evidence="2">The sequence shown here is derived from an EMBL/GenBank/DDBJ whole genome shotgun (WGS) entry which is preliminary data.</text>
</comment>
<dbReference type="EMBL" id="VSSQ01008385">
    <property type="protein sequence ID" value="MPM38723.1"/>
    <property type="molecule type" value="Genomic_DNA"/>
</dbReference>
<keyword evidence="1" id="KW-0812">Transmembrane</keyword>
<feature type="transmembrane region" description="Helical" evidence="1">
    <location>
        <begin position="21"/>
        <end position="42"/>
    </location>
</feature>
<organism evidence="2">
    <name type="scientific">bioreactor metagenome</name>
    <dbReference type="NCBI Taxonomy" id="1076179"/>
    <lineage>
        <taxon>unclassified sequences</taxon>
        <taxon>metagenomes</taxon>
        <taxon>ecological metagenomes</taxon>
    </lineage>
</organism>
<keyword evidence="1" id="KW-1133">Transmembrane helix</keyword>
<feature type="transmembrane region" description="Helical" evidence="1">
    <location>
        <begin position="48"/>
        <end position="66"/>
    </location>
</feature>
<evidence type="ECO:0000256" key="1">
    <source>
        <dbReference type="SAM" id="Phobius"/>
    </source>
</evidence>
<accession>A0A644ZJ42</accession>
<protein>
    <recommendedName>
        <fullName evidence="3">Zinc ribbon domain-containing protein</fullName>
    </recommendedName>
</protein>
<gene>
    <name evidence="2" type="ORF">SDC9_85353</name>
</gene>